<dbReference type="Gene3D" id="1.20.120.450">
    <property type="entry name" value="dinb family like domain"/>
    <property type="match status" value="1"/>
</dbReference>
<dbReference type="KEGG" id="ctak:4412677_00739"/>
<evidence type="ECO:0000256" key="3">
    <source>
        <dbReference type="PIRSR" id="PIRSR607837-1"/>
    </source>
</evidence>
<dbReference type="RefSeq" id="WP_095070506.1">
    <property type="nucleotide sequence ID" value="NZ_LT906465.1"/>
</dbReference>
<evidence type="ECO:0000256" key="4">
    <source>
        <dbReference type="SAM" id="Coils"/>
    </source>
</evidence>
<evidence type="ECO:0000313" key="5">
    <source>
        <dbReference type="EMBL" id="SNV38055.1"/>
    </source>
</evidence>
<evidence type="ECO:0000313" key="6">
    <source>
        <dbReference type="Proteomes" id="UP000215196"/>
    </source>
</evidence>
<evidence type="ECO:0000256" key="1">
    <source>
        <dbReference type="ARBA" id="ARBA00008635"/>
    </source>
</evidence>
<protein>
    <submittedName>
        <fullName evidence="5">DinB family</fullName>
    </submittedName>
</protein>
<dbReference type="Pfam" id="PF05163">
    <property type="entry name" value="DinB"/>
    <property type="match status" value="1"/>
</dbReference>
<evidence type="ECO:0000256" key="2">
    <source>
        <dbReference type="ARBA" id="ARBA00022723"/>
    </source>
</evidence>
<dbReference type="InterPro" id="IPR007837">
    <property type="entry name" value="DinB"/>
</dbReference>
<dbReference type="AlphaFoldDB" id="A0A239WU22"/>
<feature type="coiled-coil region" evidence="4">
    <location>
        <begin position="75"/>
        <end position="102"/>
    </location>
</feature>
<accession>A0A239WU22</accession>
<keyword evidence="2 3" id="KW-0479">Metal-binding</keyword>
<organism evidence="5 6">
    <name type="scientific">Chryseobacterium taklimakanense</name>
    <dbReference type="NCBI Taxonomy" id="536441"/>
    <lineage>
        <taxon>Bacteria</taxon>
        <taxon>Pseudomonadati</taxon>
        <taxon>Bacteroidota</taxon>
        <taxon>Flavobacteriia</taxon>
        <taxon>Flavobacteriales</taxon>
        <taxon>Weeksellaceae</taxon>
        <taxon>Chryseobacterium group</taxon>
        <taxon>Chryseobacterium</taxon>
    </lineage>
</organism>
<name>A0A239WU22_9FLAO</name>
<keyword evidence="4" id="KW-0175">Coiled coil</keyword>
<comment type="similarity">
    <text evidence="1">Belongs to the DinB family.</text>
</comment>
<sequence length="167" mass="18982">MIKQGLLNEFDYEAENTRKLLNSIPDSALDYRPQPQLWSVGQLASHIAEVYNWYDGTFNTDNFDMGTYSYDKGDISRASNIVEKFEENVKKAREILANSDESTYMNNWSMGANGQTFIGPAPRIAMVRSLLYNHLYHHRGELVAHLRASGNKVPGLYGPTYEESHGK</sequence>
<feature type="binding site" evidence="3">
    <location>
        <position position="46"/>
    </location>
    <ligand>
        <name>a divalent metal cation</name>
        <dbReference type="ChEBI" id="CHEBI:60240"/>
    </ligand>
</feature>
<proteinExistence type="inferred from homology"/>
<feature type="binding site" evidence="3">
    <location>
        <position position="138"/>
    </location>
    <ligand>
        <name>a divalent metal cation</name>
        <dbReference type="ChEBI" id="CHEBI:60240"/>
    </ligand>
</feature>
<dbReference type="GO" id="GO:0046872">
    <property type="term" value="F:metal ion binding"/>
    <property type="evidence" value="ECO:0007669"/>
    <property type="project" value="UniProtKB-KW"/>
</dbReference>
<dbReference type="EMBL" id="LT906465">
    <property type="protein sequence ID" value="SNV38055.1"/>
    <property type="molecule type" value="Genomic_DNA"/>
</dbReference>
<gene>
    <name evidence="5" type="ORF">SAMEA4412677_00739</name>
</gene>
<feature type="binding site" evidence="3">
    <location>
        <position position="134"/>
    </location>
    <ligand>
        <name>a divalent metal cation</name>
        <dbReference type="ChEBI" id="CHEBI:60240"/>
    </ligand>
</feature>
<dbReference type="Proteomes" id="UP000215196">
    <property type="component" value="Chromosome 1"/>
</dbReference>
<keyword evidence="6" id="KW-1185">Reference proteome</keyword>
<dbReference type="SUPFAM" id="SSF109854">
    <property type="entry name" value="DinB/YfiT-like putative metalloenzymes"/>
    <property type="match status" value="1"/>
</dbReference>
<dbReference type="InterPro" id="IPR034660">
    <property type="entry name" value="DinB/YfiT-like"/>
</dbReference>
<reference evidence="5 6" key="1">
    <citation type="submission" date="2017-06" db="EMBL/GenBank/DDBJ databases">
        <authorList>
            <consortium name="Pathogen Informatics"/>
        </authorList>
    </citation>
    <scope>NUCLEOTIDE SEQUENCE [LARGE SCALE GENOMIC DNA]</scope>
    <source>
        <strain evidence="5 6">NCTC13490</strain>
    </source>
</reference>